<reference evidence="2" key="1">
    <citation type="submission" date="2020-11" db="EMBL/GenBank/DDBJ databases">
        <authorList>
            <person name="Tran Van P."/>
        </authorList>
    </citation>
    <scope>NUCLEOTIDE SEQUENCE</scope>
</reference>
<dbReference type="OrthoDB" id="1923667at2759"/>
<protein>
    <recommendedName>
        <fullName evidence="1">Spermatogenesis-associated protein 20-like TRX domain-containing protein</fullName>
    </recommendedName>
</protein>
<sequence length="92" mass="10852">MSLLCLRSAVFPRQRNFRSFLYSTTMAQMLEANRLANEKSPYLLQHANNPVDWYPWGNEAFEKARSEGKLIFLSIGYSTCHWCHVMERESFE</sequence>
<dbReference type="InterPro" id="IPR024705">
    <property type="entry name" value="Ssp411"/>
</dbReference>
<accession>A0A7R8WST8</accession>
<proteinExistence type="predicted"/>
<dbReference type="Gene3D" id="3.40.30.10">
    <property type="entry name" value="Glutaredoxin"/>
    <property type="match status" value="1"/>
</dbReference>
<organism evidence="2">
    <name type="scientific">Cyprideis torosa</name>
    <dbReference type="NCBI Taxonomy" id="163714"/>
    <lineage>
        <taxon>Eukaryota</taxon>
        <taxon>Metazoa</taxon>
        <taxon>Ecdysozoa</taxon>
        <taxon>Arthropoda</taxon>
        <taxon>Crustacea</taxon>
        <taxon>Oligostraca</taxon>
        <taxon>Ostracoda</taxon>
        <taxon>Podocopa</taxon>
        <taxon>Podocopida</taxon>
        <taxon>Cytherocopina</taxon>
        <taxon>Cytheroidea</taxon>
        <taxon>Cytherideidae</taxon>
        <taxon>Cyprideis</taxon>
    </lineage>
</organism>
<feature type="domain" description="Spermatogenesis-associated protein 20-like TRX" evidence="1">
    <location>
        <begin position="33"/>
        <end position="92"/>
    </location>
</feature>
<dbReference type="InterPro" id="IPR036249">
    <property type="entry name" value="Thioredoxin-like_sf"/>
</dbReference>
<dbReference type="AlphaFoldDB" id="A0A7R8WST8"/>
<evidence type="ECO:0000313" key="2">
    <source>
        <dbReference type="EMBL" id="CAD7237186.1"/>
    </source>
</evidence>
<feature type="non-terminal residue" evidence="2">
    <location>
        <position position="1"/>
    </location>
</feature>
<dbReference type="EMBL" id="OB685557">
    <property type="protein sequence ID" value="CAD7237186.1"/>
    <property type="molecule type" value="Genomic_DNA"/>
</dbReference>
<dbReference type="Pfam" id="PF03190">
    <property type="entry name" value="Thioredox_DsbH"/>
    <property type="match status" value="1"/>
</dbReference>
<dbReference type="PANTHER" id="PTHR42899:SF1">
    <property type="entry name" value="SPERMATOGENESIS-ASSOCIATED PROTEIN 20"/>
    <property type="match status" value="1"/>
</dbReference>
<dbReference type="InterPro" id="IPR004879">
    <property type="entry name" value="Ssp411-like_TRX"/>
</dbReference>
<gene>
    <name evidence="2" type="ORF">CTOB1V02_LOCUS15001</name>
</gene>
<evidence type="ECO:0000259" key="1">
    <source>
        <dbReference type="Pfam" id="PF03190"/>
    </source>
</evidence>
<dbReference type="SUPFAM" id="SSF52833">
    <property type="entry name" value="Thioredoxin-like"/>
    <property type="match status" value="1"/>
</dbReference>
<name>A0A7R8WST8_9CRUS</name>
<dbReference type="PANTHER" id="PTHR42899">
    <property type="entry name" value="SPERMATOGENESIS-ASSOCIATED PROTEIN 20"/>
    <property type="match status" value="1"/>
</dbReference>